<dbReference type="Pfam" id="PF13456">
    <property type="entry name" value="RVT_3"/>
    <property type="match status" value="1"/>
</dbReference>
<dbReference type="EMBL" id="KE343661">
    <property type="protein sequence ID" value="EXB37820.1"/>
    <property type="molecule type" value="Genomic_DNA"/>
</dbReference>
<dbReference type="SUPFAM" id="SSF53098">
    <property type="entry name" value="Ribonuclease H-like"/>
    <property type="match status" value="1"/>
</dbReference>
<dbReference type="InterPro" id="IPR044730">
    <property type="entry name" value="RNase_H-like_dom_plant"/>
</dbReference>
<dbReference type="PANTHER" id="PTHR47723">
    <property type="entry name" value="OS05G0353850 PROTEIN"/>
    <property type="match status" value="1"/>
</dbReference>
<dbReference type="InterPro" id="IPR012337">
    <property type="entry name" value="RNaseH-like_sf"/>
</dbReference>
<dbReference type="GO" id="GO:0004523">
    <property type="term" value="F:RNA-DNA hybrid ribonuclease activity"/>
    <property type="evidence" value="ECO:0007669"/>
    <property type="project" value="InterPro"/>
</dbReference>
<dbReference type="InterPro" id="IPR053151">
    <property type="entry name" value="RNase_H-like"/>
</dbReference>
<dbReference type="InterPro" id="IPR036397">
    <property type="entry name" value="RNaseH_sf"/>
</dbReference>
<dbReference type="CDD" id="cd06222">
    <property type="entry name" value="RNase_H_like"/>
    <property type="match status" value="1"/>
</dbReference>
<accession>W9QIA4</accession>
<dbReference type="Gene3D" id="3.30.420.10">
    <property type="entry name" value="Ribonuclease H-like superfamily/Ribonuclease H"/>
    <property type="match status" value="1"/>
</dbReference>
<name>W9QIA4_9ROSA</name>
<organism evidence="2 3">
    <name type="scientific">Morus notabilis</name>
    <dbReference type="NCBI Taxonomy" id="981085"/>
    <lineage>
        <taxon>Eukaryota</taxon>
        <taxon>Viridiplantae</taxon>
        <taxon>Streptophyta</taxon>
        <taxon>Embryophyta</taxon>
        <taxon>Tracheophyta</taxon>
        <taxon>Spermatophyta</taxon>
        <taxon>Magnoliopsida</taxon>
        <taxon>eudicotyledons</taxon>
        <taxon>Gunneridae</taxon>
        <taxon>Pentapetalae</taxon>
        <taxon>rosids</taxon>
        <taxon>fabids</taxon>
        <taxon>Rosales</taxon>
        <taxon>Moraceae</taxon>
        <taxon>Moreae</taxon>
        <taxon>Morus</taxon>
    </lineage>
</organism>
<protein>
    <recommendedName>
        <fullName evidence="1">RNase H type-1 domain-containing protein</fullName>
    </recommendedName>
</protein>
<proteinExistence type="predicted"/>
<dbReference type="AlphaFoldDB" id="W9QIA4"/>
<dbReference type="GO" id="GO:0003676">
    <property type="term" value="F:nucleic acid binding"/>
    <property type="evidence" value="ECO:0007669"/>
    <property type="project" value="InterPro"/>
</dbReference>
<evidence type="ECO:0000313" key="2">
    <source>
        <dbReference type="EMBL" id="EXB37820.1"/>
    </source>
</evidence>
<dbReference type="InterPro" id="IPR002156">
    <property type="entry name" value="RNaseH_domain"/>
</dbReference>
<evidence type="ECO:0000313" key="3">
    <source>
        <dbReference type="Proteomes" id="UP000030645"/>
    </source>
</evidence>
<reference evidence="3" key="1">
    <citation type="submission" date="2013-01" db="EMBL/GenBank/DDBJ databases">
        <title>Draft Genome Sequence of a Mulberry Tree, Morus notabilis C.K. Schneid.</title>
        <authorList>
            <person name="He N."/>
            <person name="Zhao S."/>
        </authorList>
    </citation>
    <scope>NUCLEOTIDE SEQUENCE</scope>
</reference>
<sequence length="137" mass="14979">MTSSGAIVLKTLYPTLYARTKSQEALSAEAEAIHLALSMAKRFSWQAVSIECDSALAVKALSGDINSCPWSLLNIRVCCDELSNCFKDLDLAWIDRRSNFAAHNLAKWARLSLVFGDIPPSSIPSDFIKDGAEWSPG</sequence>
<keyword evidence="3" id="KW-1185">Reference proteome</keyword>
<gene>
    <name evidence="2" type="ORF">L484_004079</name>
</gene>
<dbReference type="Proteomes" id="UP000030645">
    <property type="component" value="Unassembled WGS sequence"/>
</dbReference>
<evidence type="ECO:0000259" key="1">
    <source>
        <dbReference type="Pfam" id="PF13456"/>
    </source>
</evidence>
<feature type="domain" description="RNase H type-1" evidence="1">
    <location>
        <begin position="21"/>
        <end position="109"/>
    </location>
</feature>
<dbReference type="PANTHER" id="PTHR47723:SF19">
    <property type="entry name" value="POLYNUCLEOTIDYL TRANSFERASE, RIBONUCLEASE H-LIKE SUPERFAMILY PROTEIN"/>
    <property type="match status" value="1"/>
</dbReference>